<dbReference type="EMBL" id="CATZAR010000005">
    <property type="protein sequence ID" value="CAJ0792231.1"/>
    <property type="molecule type" value="Genomic_DNA"/>
</dbReference>
<dbReference type="Pfam" id="PF01555">
    <property type="entry name" value="N6_N4_Mtase"/>
    <property type="match status" value="1"/>
</dbReference>
<sequence length="854" mass="97803">MTALYDEFLRAKVKLAEQFGFDVADSDVNPILKPHQRDIVRWLIKMGRAACFAAFGLGKSVIQLEVVRIILQLLHAMGQLNAMGLIVIPLGVRQEFLRDAAMLGIRVKFIRRAEEADDPTVIYFTNYETVRDGKLDPRLFAVASLDEAAILRGFGGTKTFREFMALFAGDRKTMDARILGHAVPYRFVATATPSPNEYIELLAYAAFLGVMDVGQAKTRFFKRNSEKADELTLHPHKEREFWLWVASWAIFVQKPSDLGHSDEGYALPELEIHWHEIPDDHSDAGFDFHGQGLLLKEQALGVVEAAREKRDSLPRRIEKMMELRAIDPDANRILWHDLEAERLAIERAVPDVVSVYGAQDDETKAQHIIDFSDGLVRELAGKPVMLGSGCNFQRHCSWAIFLGIGFKFNDLIQAIHRLYRFLQTRKVRIDLIYTEAERETKRIMEEKWAKHNHTVAKMTEIIREYGLSNAAMAETLTRAMGVERIEVTGRDFRVVNNDCVEETANMPDNCHDLILTSIPFSTQYEYSPNYADFGHTDNNEHFFQQMGYLTPHLLRTLKPGRIAAIHVKDRIVPGGMTGKGYQTVYPFHARCIEHYTSQGFGYMGMITIVTDVVRENNQTYRLGWSEVCKDGTKMSCGMPEYLLLFRKTPSDTTKSYADVPVTKDKAEYSRSRWQTDAHGYWRSGGDRMLTPDELQSLDHDVIFRWFRDYHLANVYDYQHHVRIGETIDGFGRLPVTFMLLQPPSWMDDVWTDVARMRTLNMIQSQKGKEQHLCPMQFDIADRVIERFTNPGDTVYDPFGGIMSVPYRALLKGRKAVACELSTRYFMDGVHYLQAAEREASMPTLFDSMEMEKAA</sequence>
<feature type="domain" description="DNA methylase N-4/N-6" evidence="3">
    <location>
        <begin position="512"/>
        <end position="825"/>
    </location>
</feature>
<evidence type="ECO:0000256" key="2">
    <source>
        <dbReference type="ARBA" id="ARBA00022679"/>
    </source>
</evidence>
<keyword evidence="1" id="KW-0489">Methyltransferase</keyword>
<dbReference type="SUPFAM" id="SSF53335">
    <property type="entry name" value="S-adenosyl-L-methionine-dependent methyltransferases"/>
    <property type="match status" value="1"/>
</dbReference>
<comment type="caution">
    <text evidence="4">The sequence shown here is derived from an EMBL/GenBank/DDBJ whole genome shotgun (WGS) entry which is preliminary data.</text>
</comment>
<evidence type="ECO:0000313" key="4">
    <source>
        <dbReference type="EMBL" id="CAJ0792231.1"/>
    </source>
</evidence>
<accession>A0ABM9JFP0</accession>
<name>A0ABM9JFP0_9RALS</name>
<dbReference type="InterPro" id="IPR029063">
    <property type="entry name" value="SAM-dependent_MTases_sf"/>
</dbReference>
<organism evidence="4 5">
    <name type="scientific">Ralstonia thomasii</name>
    <dbReference type="NCBI Taxonomy" id="3058596"/>
    <lineage>
        <taxon>Bacteria</taxon>
        <taxon>Pseudomonadati</taxon>
        <taxon>Pseudomonadota</taxon>
        <taxon>Betaproteobacteria</taxon>
        <taxon>Burkholderiales</taxon>
        <taxon>Burkholderiaceae</taxon>
        <taxon>Ralstonia</taxon>
    </lineage>
</organism>
<keyword evidence="5" id="KW-1185">Reference proteome</keyword>
<dbReference type="RefSeq" id="WP_316852084.1">
    <property type="nucleotide sequence ID" value="NZ_CATZAR010000005.1"/>
</dbReference>
<dbReference type="InterPro" id="IPR002941">
    <property type="entry name" value="DNA_methylase_N4/N6"/>
</dbReference>
<dbReference type="SUPFAM" id="SSF52540">
    <property type="entry name" value="P-loop containing nucleoside triphosphate hydrolases"/>
    <property type="match status" value="2"/>
</dbReference>
<evidence type="ECO:0000256" key="1">
    <source>
        <dbReference type="ARBA" id="ARBA00022603"/>
    </source>
</evidence>
<reference evidence="4 5" key="1">
    <citation type="submission" date="2023-07" db="EMBL/GenBank/DDBJ databases">
        <authorList>
            <person name="Peeters C."/>
        </authorList>
    </citation>
    <scope>NUCLEOTIDE SEQUENCE [LARGE SCALE GENOMIC DNA]</scope>
    <source>
        <strain evidence="4 5">LMG 18095</strain>
    </source>
</reference>
<proteinExistence type="predicted"/>
<evidence type="ECO:0000313" key="5">
    <source>
        <dbReference type="Proteomes" id="UP001189773"/>
    </source>
</evidence>
<protein>
    <recommendedName>
        <fullName evidence="3">DNA methylase N-4/N-6 domain-containing protein</fullName>
    </recommendedName>
</protein>
<dbReference type="Proteomes" id="UP001189773">
    <property type="component" value="Unassembled WGS sequence"/>
</dbReference>
<evidence type="ECO:0000259" key="3">
    <source>
        <dbReference type="Pfam" id="PF01555"/>
    </source>
</evidence>
<dbReference type="InterPro" id="IPR027417">
    <property type="entry name" value="P-loop_NTPase"/>
</dbReference>
<gene>
    <name evidence="4" type="ORF">LMG18095_02286</name>
</gene>
<dbReference type="Gene3D" id="3.40.50.150">
    <property type="entry name" value="Vaccinia Virus protein VP39"/>
    <property type="match status" value="1"/>
</dbReference>
<dbReference type="Gene3D" id="3.40.50.300">
    <property type="entry name" value="P-loop containing nucleotide triphosphate hydrolases"/>
    <property type="match status" value="2"/>
</dbReference>
<keyword evidence="2" id="KW-0808">Transferase</keyword>